<keyword evidence="1" id="KW-0812">Transmembrane</keyword>
<accession>A0A9P5Y1F2</accession>
<gene>
    <name evidence="2" type="ORF">BDZ94DRAFT_1007295</name>
</gene>
<proteinExistence type="predicted"/>
<protein>
    <submittedName>
        <fullName evidence="2">Uncharacterized protein</fullName>
    </submittedName>
</protein>
<feature type="transmembrane region" description="Helical" evidence="1">
    <location>
        <begin position="93"/>
        <end position="112"/>
    </location>
</feature>
<dbReference type="EMBL" id="MU150314">
    <property type="protein sequence ID" value="KAF9459571.1"/>
    <property type="molecule type" value="Genomic_DNA"/>
</dbReference>
<evidence type="ECO:0000313" key="3">
    <source>
        <dbReference type="Proteomes" id="UP000807353"/>
    </source>
</evidence>
<dbReference type="AlphaFoldDB" id="A0A9P5Y1F2"/>
<organism evidence="2 3">
    <name type="scientific">Collybia nuda</name>
    <dbReference type="NCBI Taxonomy" id="64659"/>
    <lineage>
        <taxon>Eukaryota</taxon>
        <taxon>Fungi</taxon>
        <taxon>Dikarya</taxon>
        <taxon>Basidiomycota</taxon>
        <taxon>Agaricomycotina</taxon>
        <taxon>Agaricomycetes</taxon>
        <taxon>Agaricomycetidae</taxon>
        <taxon>Agaricales</taxon>
        <taxon>Tricholomatineae</taxon>
        <taxon>Clitocybaceae</taxon>
        <taxon>Collybia</taxon>
    </lineage>
</organism>
<evidence type="ECO:0000256" key="1">
    <source>
        <dbReference type="SAM" id="Phobius"/>
    </source>
</evidence>
<reference evidence="2" key="1">
    <citation type="submission" date="2020-11" db="EMBL/GenBank/DDBJ databases">
        <authorList>
            <consortium name="DOE Joint Genome Institute"/>
            <person name="Ahrendt S."/>
            <person name="Riley R."/>
            <person name="Andreopoulos W."/>
            <person name="Labutti K."/>
            <person name="Pangilinan J."/>
            <person name="Ruiz-Duenas F.J."/>
            <person name="Barrasa J.M."/>
            <person name="Sanchez-Garcia M."/>
            <person name="Camarero S."/>
            <person name="Miyauchi S."/>
            <person name="Serrano A."/>
            <person name="Linde D."/>
            <person name="Babiker R."/>
            <person name="Drula E."/>
            <person name="Ayuso-Fernandez I."/>
            <person name="Pacheco R."/>
            <person name="Padilla G."/>
            <person name="Ferreira P."/>
            <person name="Barriuso J."/>
            <person name="Kellner H."/>
            <person name="Castanera R."/>
            <person name="Alfaro M."/>
            <person name="Ramirez L."/>
            <person name="Pisabarro A.G."/>
            <person name="Kuo A."/>
            <person name="Tritt A."/>
            <person name="Lipzen A."/>
            <person name="He G."/>
            <person name="Yan M."/>
            <person name="Ng V."/>
            <person name="Cullen D."/>
            <person name="Martin F."/>
            <person name="Rosso M.-N."/>
            <person name="Henrissat B."/>
            <person name="Hibbett D."/>
            <person name="Martinez A.T."/>
            <person name="Grigoriev I.V."/>
        </authorList>
    </citation>
    <scope>NUCLEOTIDE SEQUENCE</scope>
    <source>
        <strain evidence="2">CBS 247.69</strain>
    </source>
</reference>
<keyword evidence="1" id="KW-1133">Transmembrane helix</keyword>
<evidence type="ECO:0000313" key="2">
    <source>
        <dbReference type="EMBL" id="KAF9459571.1"/>
    </source>
</evidence>
<dbReference type="Proteomes" id="UP000807353">
    <property type="component" value="Unassembled WGS sequence"/>
</dbReference>
<comment type="caution">
    <text evidence="2">The sequence shown here is derived from an EMBL/GenBank/DDBJ whole genome shotgun (WGS) entry which is preliminary data.</text>
</comment>
<keyword evidence="1" id="KW-0472">Membrane</keyword>
<keyword evidence="3" id="KW-1185">Reference proteome</keyword>
<name>A0A9P5Y1F2_9AGAR</name>
<sequence>MAVREIDPKRRLAQQMGMTDGGLSSDTICAYNNQPYVLGPLLLLPGQQEIRLPVLEILFVNVLLFSKVELQVQPERFAVRSQLIRQTTDNRHLSLLGALLIRLLPSPFILLVV</sequence>